<dbReference type="InterPro" id="IPR013249">
    <property type="entry name" value="RNA_pol_sigma70_r4_t2"/>
</dbReference>
<dbReference type="Gene3D" id="1.10.10.10">
    <property type="entry name" value="Winged helix-like DNA-binding domain superfamily/Winged helix DNA-binding domain"/>
    <property type="match status" value="1"/>
</dbReference>
<comment type="caution">
    <text evidence="8">The sequence shown here is derived from an EMBL/GenBank/DDBJ whole genome shotgun (WGS) entry which is preliminary data.</text>
</comment>
<evidence type="ECO:0000256" key="2">
    <source>
        <dbReference type="ARBA" id="ARBA00011344"/>
    </source>
</evidence>
<dbReference type="EMBL" id="JANARS010000008">
    <property type="protein sequence ID" value="MCP3423602.1"/>
    <property type="molecule type" value="Genomic_DNA"/>
</dbReference>
<keyword evidence="9" id="KW-1185">Reference proteome</keyword>
<dbReference type="Proteomes" id="UP001204524">
    <property type="component" value="Unassembled WGS sequence"/>
</dbReference>
<dbReference type="RefSeq" id="WP_254182774.1">
    <property type="nucleotide sequence ID" value="NZ_JANARS010000008.1"/>
</dbReference>
<comment type="similarity">
    <text evidence="1">Belongs to the sigma-70 factor family. ECF subfamily.</text>
</comment>
<comment type="subunit">
    <text evidence="2">Interacts transiently with the RNA polymerase catalytic core formed by RpoA, RpoB, RpoC and RpoZ (2 alpha, 1 beta, 1 beta' and 1 omega subunit) to form the RNA polymerase holoenzyme that can initiate transcription.</text>
</comment>
<protein>
    <submittedName>
        <fullName evidence="8">RNA polymerase sigma factor SigJ</fullName>
    </submittedName>
</protein>
<dbReference type="InterPro" id="IPR036388">
    <property type="entry name" value="WH-like_DNA-bd_sf"/>
</dbReference>
<organism evidence="8 9">
    <name type="scientific">Nocardioides pinisoli</name>
    <dbReference type="NCBI Taxonomy" id="2950279"/>
    <lineage>
        <taxon>Bacteria</taxon>
        <taxon>Bacillati</taxon>
        <taxon>Actinomycetota</taxon>
        <taxon>Actinomycetes</taxon>
        <taxon>Propionibacteriales</taxon>
        <taxon>Nocardioidaceae</taxon>
        <taxon>Nocardioides</taxon>
    </lineage>
</organism>
<sequence>MADPTHPTDPAGDSADSVAQLLDERARLLAIGYRMLGSRAEAEDAVQETYVRWYRLTEDEQAGIRNPAAWLTTAMTRVCLNVLDSARHRRESYVGEWLPEPLAAGSVLLGPGAPAADPADQAALADEVTMALMVVLDALTPGERVALVLHDVFGYRFDEIAEMVGRTPQAVRKLASTARKHVEDERRRASTPVQQRQVVESFVEACLTGDVATLVGRLDPSAVATSDGGGRVRAALRPVVGADRVARFLVGALRKSTDLVASLEDGGDETRLVLRRGGVVAAVATFRVRNGLVSNIWLTLNPDKLGTWLEQETSGT</sequence>
<reference evidence="8 9" key="1">
    <citation type="submission" date="2022-06" db="EMBL/GenBank/DDBJ databases">
        <authorList>
            <person name="So Y."/>
        </authorList>
    </citation>
    <scope>NUCLEOTIDE SEQUENCE [LARGE SCALE GENOMIC DNA]</scope>
    <source>
        <strain evidence="8 9">STR3</strain>
    </source>
</reference>
<dbReference type="Gene3D" id="1.10.1740.10">
    <property type="match status" value="1"/>
</dbReference>
<accession>A0ABT1L0Q9</accession>
<dbReference type="Gene3D" id="3.10.450.50">
    <property type="match status" value="1"/>
</dbReference>
<dbReference type="PANTHER" id="PTHR30173:SF43">
    <property type="entry name" value="ECF RNA POLYMERASE SIGMA FACTOR SIGI-RELATED"/>
    <property type="match status" value="1"/>
</dbReference>
<keyword evidence="5" id="KW-0804">Transcription</keyword>
<evidence type="ECO:0000256" key="4">
    <source>
        <dbReference type="ARBA" id="ARBA00023082"/>
    </source>
</evidence>
<evidence type="ECO:0000259" key="7">
    <source>
        <dbReference type="Pfam" id="PF08281"/>
    </source>
</evidence>
<evidence type="ECO:0000256" key="5">
    <source>
        <dbReference type="ARBA" id="ARBA00023163"/>
    </source>
</evidence>
<dbReference type="NCBIfam" id="TIGR02937">
    <property type="entry name" value="sigma70-ECF"/>
    <property type="match status" value="1"/>
</dbReference>
<dbReference type="InterPro" id="IPR013325">
    <property type="entry name" value="RNA_pol_sigma_r2"/>
</dbReference>
<dbReference type="InterPro" id="IPR052704">
    <property type="entry name" value="ECF_Sigma-70_Domain"/>
</dbReference>
<evidence type="ECO:0000313" key="8">
    <source>
        <dbReference type="EMBL" id="MCP3423602.1"/>
    </source>
</evidence>
<dbReference type="NCBIfam" id="NF007214">
    <property type="entry name" value="PRK09636.1"/>
    <property type="match status" value="1"/>
</dbReference>
<evidence type="ECO:0000259" key="6">
    <source>
        <dbReference type="Pfam" id="PF04542"/>
    </source>
</evidence>
<dbReference type="Pfam" id="PF04542">
    <property type="entry name" value="Sigma70_r2"/>
    <property type="match status" value="1"/>
</dbReference>
<evidence type="ECO:0000256" key="3">
    <source>
        <dbReference type="ARBA" id="ARBA00023015"/>
    </source>
</evidence>
<dbReference type="InterPro" id="IPR032710">
    <property type="entry name" value="NTF2-like_dom_sf"/>
</dbReference>
<name>A0ABT1L0Q9_9ACTN</name>
<evidence type="ECO:0000256" key="1">
    <source>
        <dbReference type="ARBA" id="ARBA00010641"/>
    </source>
</evidence>
<dbReference type="InterPro" id="IPR014284">
    <property type="entry name" value="RNA_pol_sigma-70_dom"/>
</dbReference>
<evidence type="ECO:0000313" key="9">
    <source>
        <dbReference type="Proteomes" id="UP001204524"/>
    </source>
</evidence>
<dbReference type="SUPFAM" id="SSF54427">
    <property type="entry name" value="NTF2-like"/>
    <property type="match status" value="1"/>
</dbReference>
<dbReference type="InterPro" id="IPR007627">
    <property type="entry name" value="RNA_pol_sigma70_r2"/>
</dbReference>
<keyword evidence="4" id="KW-0731">Sigma factor</keyword>
<feature type="domain" description="RNA polymerase sigma factor 70 region 4 type 2" evidence="7">
    <location>
        <begin position="130"/>
        <end position="181"/>
    </location>
</feature>
<dbReference type="PANTHER" id="PTHR30173">
    <property type="entry name" value="SIGMA 19 FACTOR"/>
    <property type="match status" value="1"/>
</dbReference>
<dbReference type="SUPFAM" id="SSF88659">
    <property type="entry name" value="Sigma3 and sigma4 domains of RNA polymerase sigma factors"/>
    <property type="match status" value="1"/>
</dbReference>
<gene>
    <name evidence="8" type="primary">sigJ</name>
    <name evidence="8" type="ORF">NCI01_17500</name>
</gene>
<keyword evidence="3" id="KW-0805">Transcription regulation</keyword>
<feature type="domain" description="RNA polymerase sigma-70 region 2" evidence="6">
    <location>
        <begin position="25"/>
        <end position="87"/>
    </location>
</feature>
<dbReference type="InterPro" id="IPR013324">
    <property type="entry name" value="RNA_pol_sigma_r3/r4-like"/>
</dbReference>
<proteinExistence type="inferred from homology"/>
<dbReference type="Pfam" id="PF08281">
    <property type="entry name" value="Sigma70_r4_2"/>
    <property type="match status" value="1"/>
</dbReference>
<dbReference type="SUPFAM" id="SSF88946">
    <property type="entry name" value="Sigma2 domain of RNA polymerase sigma factors"/>
    <property type="match status" value="1"/>
</dbReference>